<evidence type="ECO:0000313" key="2">
    <source>
        <dbReference type="Proteomes" id="UP001056120"/>
    </source>
</evidence>
<keyword evidence="2" id="KW-1185">Reference proteome</keyword>
<name>A0ACB9BT32_9ASTR</name>
<dbReference type="EMBL" id="CM042039">
    <property type="protein sequence ID" value="KAI3725093.1"/>
    <property type="molecule type" value="Genomic_DNA"/>
</dbReference>
<comment type="caution">
    <text evidence="1">The sequence shown here is derived from an EMBL/GenBank/DDBJ whole genome shotgun (WGS) entry which is preliminary data.</text>
</comment>
<protein>
    <submittedName>
        <fullName evidence="1">Uncharacterized protein</fullName>
    </submittedName>
</protein>
<organism evidence="1 2">
    <name type="scientific">Smallanthus sonchifolius</name>
    <dbReference type="NCBI Taxonomy" id="185202"/>
    <lineage>
        <taxon>Eukaryota</taxon>
        <taxon>Viridiplantae</taxon>
        <taxon>Streptophyta</taxon>
        <taxon>Embryophyta</taxon>
        <taxon>Tracheophyta</taxon>
        <taxon>Spermatophyta</taxon>
        <taxon>Magnoliopsida</taxon>
        <taxon>eudicotyledons</taxon>
        <taxon>Gunneridae</taxon>
        <taxon>Pentapetalae</taxon>
        <taxon>asterids</taxon>
        <taxon>campanulids</taxon>
        <taxon>Asterales</taxon>
        <taxon>Asteraceae</taxon>
        <taxon>Asteroideae</taxon>
        <taxon>Heliantheae alliance</taxon>
        <taxon>Millerieae</taxon>
        <taxon>Smallanthus</taxon>
    </lineage>
</organism>
<evidence type="ECO:0000313" key="1">
    <source>
        <dbReference type="EMBL" id="KAI3725093.1"/>
    </source>
</evidence>
<reference evidence="1 2" key="2">
    <citation type="journal article" date="2022" name="Mol. Ecol. Resour.">
        <title>The genomes of chicory, endive, great burdock and yacon provide insights into Asteraceae paleo-polyploidization history and plant inulin production.</title>
        <authorList>
            <person name="Fan W."/>
            <person name="Wang S."/>
            <person name="Wang H."/>
            <person name="Wang A."/>
            <person name="Jiang F."/>
            <person name="Liu H."/>
            <person name="Zhao H."/>
            <person name="Xu D."/>
            <person name="Zhang Y."/>
        </authorList>
    </citation>
    <scope>NUCLEOTIDE SEQUENCE [LARGE SCALE GENOMIC DNA]</scope>
    <source>
        <strain evidence="2">cv. Yunnan</strain>
        <tissue evidence="1">Leaves</tissue>
    </source>
</reference>
<sequence length="165" mass="18974">MVLAFIGTQSALLCFEVSTYDMIFLAFIEPRKATSRQSRKNTTTPPWPSLVTPGSVRLERGNTSGVLVVYRETSRLGTSEEEFKKTRKLPDSSSTDNAEYQIVFSIIKEWLQSDQKKYHKMKDRLVGVFEETTTRVKRLYQMQANAVPVVAKQQQPSRNSNWELF</sequence>
<gene>
    <name evidence="1" type="ORF">L1987_64868</name>
</gene>
<reference evidence="2" key="1">
    <citation type="journal article" date="2022" name="Mol. Ecol. Resour.">
        <title>The genomes of chicory, endive, great burdock and yacon provide insights into Asteraceae palaeo-polyploidization history and plant inulin production.</title>
        <authorList>
            <person name="Fan W."/>
            <person name="Wang S."/>
            <person name="Wang H."/>
            <person name="Wang A."/>
            <person name="Jiang F."/>
            <person name="Liu H."/>
            <person name="Zhao H."/>
            <person name="Xu D."/>
            <person name="Zhang Y."/>
        </authorList>
    </citation>
    <scope>NUCLEOTIDE SEQUENCE [LARGE SCALE GENOMIC DNA]</scope>
    <source>
        <strain evidence="2">cv. Yunnan</strain>
    </source>
</reference>
<proteinExistence type="predicted"/>
<accession>A0ACB9BT32</accession>
<dbReference type="Proteomes" id="UP001056120">
    <property type="component" value="Linkage Group LG22"/>
</dbReference>